<feature type="transmembrane region" description="Helical" evidence="1">
    <location>
        <begin position="23"/>
        <end position="45"/>
    </location>
</feature>
<accession>A0ABW5VVE2</accession>
<keyword evidence="1" id="KW-1133">Transmembrane helix</keyword>
<gene>
    <name evidence="2" type="ORF">ACFS27_18885</name>
</gene>
<feature type="transmembrane region" description="Helical" evidence="1">
    <location>
        <begin position="65"/>
        <end position="87"/>
    </location>
</feature>
<evidence type="ECO:0000313" key="3">
    <source>
        <dbReference type="Proteomes" id="UP001597479"/>
    </source>
</evidence>
<keyword evidence="1" id="KW-0812">Transmembrane</keyword>
<dbReference type="EMBL" id="JBHUOG010000002">
    <property type="protein sequence ID" value="MFD2795633.1"/>
    <property type="molecule type" value="Genomic_DNA"/>
</dbReference>
<comment type="caution">
    <text evidence="2">The sequence shown here is derived from an EMBL/GenBank/DDBJ whole genome shotgun (WGS) entry which is preliminary data.</text>
</comment>
<evidence type="ECO:0008006" key="4">
    <source>
        <dbReference type="Google" id="ProtNLM"/>
    </source>
</evidence>
<proteinExistence type="predicted"/>
<name>A0ABW5VVE2_9MICO</name>
<keyword evidence="3" id="KW-1185">Reference proteome</keyword>
<reference evidence="3" key="1">
    <citation type="journal article" date="2019" name="Int. J. Syst. Evol. Microbiol.">
        <title>The Global Catalogue of Microorganisms (GCM) 10K type strain sequencing project: providing services to taxonomists for standard genome sequencing and annotation.</title>
        <authorList>
            <consortium name="The Broad Institute Genomics Platform"/>
            <consortium name="The Broad Institute Genome Sequencing Center for Infectious Disease"/>
            <person name="Wu L."/>
            <person name="Ma J."/>
        </authorList>
    </citation>
    <scope>NUCLEOTIDE SEQUENCE [LARGE SCALE GENOMIC DNA]</scope>
    <source>
        <strain evidence="3">CCM 7044</strain>
    </source>
</reference>
<protein>
    <recommendedName>
        <fullName evidence="4">DUF2975 domain-containing protein</fullName>
    </recommendedName>
</protein>
<sequence length="101" mass="10145">MTVAVCFTVLGGSFRRGDFFASVSLRAINVAAAALALGSVAIPSLQGTAATSALARVGVGSGPGMTLEINLVMAMAGLLLATVGYAFQRGARLQQDTEGLV</sequence>
<keyword evidence="1" id="KW-0472">Membrane</keyword>
<dbReference type="RefSeq" id="WP_377185899.1">
    <property type="nucleotide sequence ID" value="NZ_JBHUOG010000002.1"/>
</dbReference>
<evidence type="ECO:0000256" key="1">
    <source>
        <dbReference type="SAM" id="Phobius"/>
    </source>
</evidence>
<evidence type="ECO:0000313" key="2">
    <source>
        <dbReference type="EMBL" id="MFD2795633.1"/>
    </source>
</evidence>
<dbReference type="Proteomes" id="UP001597479">
    <property type="component" value="Unassembled WGS sequence"/>
</dbReference>
<organism evidence="2 3">
    <name type="scientific">Promicromonospora vindobonensis</name>
    <dbReference type="NCBI Taxonomy" id="195748"/>
    <lineage>
        <taxon>Bacteria</taxon>
        <taxon>Bacillati</taxon>
        <taxon>Actinomycetota</taxon>
        <taxon>Actinomycetes</taxon>
        <taxon>Micrococcales</taxon>
        <taxon>Promicromonosporaceae</taxon>
        <taxon>Promicromonospora</taxon>
    </lineage>
</organism>